<feature type="compositionally biased region" description="Basic and acidic residues" evidence="2">
    <location>
        <begin position="1882"/>
        <end position="1892"/>
    </location>
</feature>
<feature type="region of interest" description="Disordered" evidence="2">
    <location>
        <begin position="1870"/>
        <end position="1903"/>
    </location>
</feature>
<reference evidence="4" key="1">
    <citation type="submission" date="2022-10" db="EMBL/GenBank/DDBJ databases">
        <authorList>
            <person name="Chen Y."/>
            <person name="Dougan E. K."/>
            <person name="Chan C."/>
            <person name="Rhodes N."/>
            <person name="Thang M."/>
        </authorList>
    </citation>
    <scope>NUCLEOTIDE SEQUENCE</scope>
</reference>
<dbReference type="EMBL" id="CAMXCT030000354">
    <property type="protein sequence ID" value="CAL4764908.1"/>
    <property type="molecule type" value="Genomic_DNA"/>
</dbReference>
<dbReference type="InterPro" id="IPR001584">
    <property type="entry name" value="Integrase_cat-core"/>
</dbReference>
<dbReference type="InterPro" id="IPR012337">
    <property type="entry name" value="RNaseH-like_sf"/>
</dbReference>
<protein>
    <submittedName>
        <fullName evidence="5">Retrovirus-related Pol polyprotein from transposon RE2 (Retro element 2) (AtRE2)</fullName>
    </submittedName>
</protein>
<keyword evidence="6" id="KW-1185">Reference proteome</keyword>
<dbReference type="Pfam" id="PF07727">
    <property type="entry name" value="RVT_2"/>
    <property type="match status" value="1"/>
</dbReference>
<proteinExistence type="predicted"/>
<dbReference type="Proteomes" id="UP001152797">
    <property type="component" value="Unassembled WGS sequence"/>
</dbReference>
<feature type="domain" description="Integrase catalytic" evidence="3">
    <location>
        <begin position="1482"/>
        <end position="1648"/>
    </location>
</feature>
<evidence type="ECO:0000256" key="2">
    <source>
        <dbReference type="SAM" id="MobiDB-lite"/>
    </source>
</evidence>
<evidence type="ECO:0000259" key="3">
    <source>
        <dbReference type="PROSITE" id="PS50994"/>
    </source>
</evidence>
<dbReference type="PROSITE" id="PS50994">
    <property type="entry name" value="INTEGRASE"/>
    <property type="match status" value="1"/>
</dbReference>
<dbReference type="InterPro" id="IPR013103">
    <property type="entry name" value="RVT_2"/>
</dbReference>
<dbReference type="PANTHER" id="PTHR37984">
    <property type="entry name" value="PROTEIN CBG26694"/>
    <property type="match status" value="1"/>
</dbReference>
<evidence type="ECO:0000313" key="4">
    <source>
        <dbReference type="EMBL" id="CAI3977596.1"/>
    </source>
</evidence>
<feature type="region of interest" description="Disordered" evidence="2">
    <location>
        <begin position="681"/>
        <end position="740"/>
    </location>
</feature>
<dbReference type="GO" id="GO:0015074">
    <property type="term" value="P:DNA integration"/>
    <property type="evidence" value="ECO:0007669"/>
    <property type="project" value="InterPro"/>
</dbReference>
<dbReference type="EMBL" id="CAMXCT020000354">
    <property type="protein sequence ID" value="CAL1130971.1"/>
    <property type="molecule type" value="Genomic_DNA"/>
</dbReference>
<feature type="region of interest" description="Disordered" evidence="2">
    <location>
        <begin position="1917"/>
        <end position="1965"/>
    </location>
</feature>
<feature type="compositionally biased region" description="Basic and acidic residues" evidence="2">
    <location>
        <begin position="1935"/>
        <end position="1948"/>
    </location>
</feature>
<comment type="caution">
    <text evidence="4">The sequence shown here is derived from an EMBL/GenBank/DDBJ whole genome shotgun (WGS) entry which is preliminary data.</text>
</comment>
<evidence type="ECO:0000313" key="5">
    <source>
        <dbReference type="EMBL" id="CAL4764908.1"/>
    </source>
</evidence>
<dbReference type="Pfam" id="PF00665">
    <property type="entry name" value="rve"/>
    <property type="match status" value="1"/>
</dbReference>
<dbReference type="InterPro" id="IPR050951">
    <property type="entry name" value="Retrovirus_Pol_polyprotein"/>
</dbReference>
<feature type="compositionally biased region" description="Low complexity" evidence="2">
    <location>
        <begin position="260"/>
        <end position="273"/>
    </location>
</feature>
<feature type="compositionally biased region" description="Polar residues" evidence="2">
    <location>
        <begin position="681"/>
        <end position="694"/>
    </location>
</feature>
<keyword evidence="1" id="KW-0175">Coiled coil</keyword>
<organism evidence="4">
    <name type="scientific">Cladocopium goreaui</name>
    <dbReference type="NCBI Taxonomy" id="2562237"/>
    <lineage>
        <taxon>Eukaryota</taxon>
        <taxon>Sar</taxon>
        <taxon>Alveolata</taxon>
        <taxon>Dinophyceae</taxon>
        <taxon>Suessiales</taxon>
        <taxon>Symbiodiniaceae</taxon>
        <taxon>Cladocopium</taxon>
    </lineage>
</organism>
<gene>
    <name evidence="4" type="ORF">C1SCF055_LOCUS5726</name>
</gene>
<evidence type="ECO:0000256" key="1">
    <source>
        <dbReference type="SAM" id="Coils"/>
    </source>
</evidence>
<feature type="coiled-coil region" evidence="1">
    <location>
        <begin position="309"/>
        <end position="366"/>
    </location>
</feature>
<sequence>MGDAERDQSGGAWSRVPVWDGSPQTWRAFQREMKWWTSSLDLEGTKKYNLAARWLLRQSGVVRQRGEEFNPDELEYQKEVKGQDPQTGDEVVITPEDPLSGLTKLLKALEGINGKTTLDKRGELRNLFYLELKRKPGERIAEFCSRFRVSLADLRTEGVTLPSGEVGWFFKTKLGLDPLRVQLLETALSGAEEYETIEREVLRLFKDLHSQDPLMRKSFGDSNNKGGSLMQRFLTSQNPSSKPSSYAPSMASSVPRSHRTSTTSGSSRFSGFRKPFPARQAMVSEAEDPEPDEEAELLEDENEAEPNLEDMLKSEAEALAAELDDAADNGVDASTLQEIEESVETAAEALLTMKEARTKLQEVKRDRGYLKPADGTSKNNPKKTAKNPCFDCGLPGHWAGDPECGKPGQGLARKSSLKKPGSRHVKVVETLNTEHVDEAEGESHEVLTVSAQPLSQSFVAALEDAHSVTKEALIAQLAEDKRLVGALDSACNRTCAGPDWLKGYLHGLQSAPESIRSLVTSKPEHETFRFGNGGTKVSDMRWRLPTVIGGRLFCFWCSVVPVPSLGLLLGRDFLESIGADLSFSRRELCCERLGAEKIQLKQLAAGHYLLPLIPAAWPGVGSQRWRRIGQDGIIELQMSTPDWLNYCFKGQRSLRVAKHDHLLTEHSVHVGNLVCTVMSSPVSGPSVQATSMRSSSEHREPTPSSTTRTTSRTSVRNAGAKGRRADRQMAPNVPQAERAHAVGRKRPFLRFLPFPYPSTSSTDKWLEQARKQVSAGVISKRHFKLAVAMKQFTMANLGECIHLRGRIGLKLAFCEDPTVEGMLQALPMKGMANKIRKAVQAEAVAVAKQLASDNKREAEARTLIGPKGGLPSLRGDLVRLAALLQVPLGDKDTIEVIKEKVKPMVAILKEKPVQPTAAKSSAKAKAAKPKSHPKDASASSMSSEVRPLSVLQDQVASLTAQLEAMKALLPEQHQVPVVDLMEVDAKSEVESMTSEDYKQVQEAMLEDCYGEALRAQYGNIDLVDLTQEQIEAVKIKSGQAQMIAQAWQKHEADRLKTSWGPAKIRETLVADYENDFWHALTEETFIQPMVFDFESFAVSDANAVEKNSKTSKNAKVSEYKQFSKNAKVPSNVKVSANDLATKNVNRSEPCAGSSKVKPFVTEVYTSAENVMKEARKRGHNVGQSMSLETGWNFLDANDRFKAYNKIRDEKPFCVVLAFPCNGFSPLQRLNGLHPERKAERRAIGRELMKFALEIAELQIREGRHVILENPRGSEAWNEPEMLRFLEENELYAAIFDQCRFGLKSLSGWLHKKPTRVVSSSSDVAAELDGVTCMRNHLHAPVLGGSHVTARAGIYPKPLARAMVRGLEKQFEREFAPREALAAEIGEDVEEEELAFEGGGLVMPQDDGSDVEDEVDSKGTAIPVSSGMRATILRLHQNTGHRSGKRLARALAIAGAPAEAIQAAKQLQCSVCQERQPPRARRPASLPVPCDMGDQIHVDLLEVFDTSEKKYVVAHATDAATRFQMAEILPDKSTKSVVRFLSTRWIATFGPPRVMVVDQGREFVSWEMEEYAGSQSILLHHIAVQAPWQNGIAERSGGVLKALLAAIVTSQSVLGLEDMQVALAEATSAYNGDINELGASPFQAAIGRQPRMVGDVLGGIQTRLAEHGLIDSKPSLARQLAMREVAKIGMTRLHFSRSLRKAELARSRNPTIEQLPEPGTICYFYRPLKYNNKTAPSKKKLTLKRWHGPALLLAIEGRSSGYLSYKGQLTKCALEHIRAASTMEQIAADSWREAIEEAVEAATLDLSARGLPLADGGDGTAVQQPAAVMPMPGTPAFLPSSSAAAVPEQAMPVGDDLPPVAPQELAGALMPASAPVSTVPSRRMSEATFERATTDGLSSGLGDGLRKRASSFASQLQGVMEQAQRQRLAEPAGTKRAADTSLERLKAESSEPPDPQPDGPPVITATSSNEPAAEALQTTREDVLSSLGDPSLHPLQHIYNAACEDRLNPTEVRVKDHGSWDGRWPLPSRTEWHAHQRLGLPWPCGHDDLVENDVMAVQANRKEFHWRSMSDAEKAEFKIAAEQAWSVWKENDAVEELSPEESQRVRERLKREGQQGKILTPRYVFTDKHEGLRTEQNKLPLRARARIVVPGFKDIFSFGLRKDAPTCSRLAQHFLLTLTACFNVMAVGADLAWTLLSADIKSAFMKGDAYMDGTRELFMENIRGALDEPRLPFPGLARIRKGVFGLSDAPRRWYLRLNKSLIQQGWQRTTLDYACWVLWSPCGTRLDGVLISHVDDLLLGGNRRAVAKLQELGRELGFGSTSEKDITYCGKRIRQWDDGHITITMEEYHSNLKTVNIPVPRRANPDSDLTEMERRQLRAILGSLQWLVAQLRFDLGFQLSTLQGEPPKISTLMKANLLVKRFKQDPDFALTFKPMDLKGAGIMVVTDASLGNVTKAGGADGTVLEKVFSQSAYYVLLADKDLLAGREGSFSVLDARSHRLPRVCPSTYGAELLGTEEAFDVGCFCRGWWAMLQGLPIEHKRAEEVMDCIPLAVVTDARDVYDKGSSDTPSYGPTDHKNPWHSQWLGFVESLANPTPCSSGHRRRTSSWIAGRKT</sequence>
<feature type="compositionally biased region" description="Acidic residues" evidence="2">
    <location>
        <begin position="285"/>
        <end position="306"/>
    </location>
</feature>
<dbReference type="EMBL" id="CAMXCT010000354">
    <property type="protein sequence ID" value="CAI3977596.1"/>
    <property type="molecule type" value="Genomic_DNA"/>
</dbReference>
<evidence type="ECO:0000313" key="6">
    <source>
        <dbReference type="Proteomes" id="UP001152797"/>
    </source>
</evidence>
<dbReference type="GO" id="GO:0003676">
    <property type="term" value="F:nucleic acid binding"/>
    <property type="evidence" value="ECO:0007669"/>
    <property type="project" value="InterPro"/>
</dbReference>
<feature type="region of interest" description="Disordered" evidence="2">
    <location>
        <begin position="916"/>
        <end position="945"/>
    </location>
</feature>
<dbReference type="PANTHER" id="PTHR37984:SF9">
    <property type="entry name" value="INTEGRASE CATALYTIC DOMAIN-CONTAINING PROTEIN"/>
    <property type="match status" value="1"/>
</dbReference>
<dbReference type="OrthoDB" id="1749397at2759"/>
<reference evidence="5 6" key="2">
    <citation type="submission" date="2024-05" db="EMBL/GenBank/DDBJ databases">
        <authorList>
            <person name="Chen Y."/>
            <person name="Shah S."/>
            <person name="Dougan E. K."/>
            <person name="Thang M."/>
            <person name="Chan C."/>
        </authorList>
    </citation>
    <scope>NUCLEOTIDE SEQUENCE [LARGE SCALE GENOMIC DNA]</scope>
</reference>
<dbReference type="Gene3D" id="3.30.420.10">
    <property type="entry name" value="Ribonuclease H-like superfamily/Ribonuclease H"/>
    <property type="match status" value="1"/>
</dbReference>
<dbReference type="SUPFAM" id="SSF53098">
    <property type="entry name" value="Ribonuclease H-like"/>
    <property type="match status" value="1"/>
</dbReference>
<dbReference type="InterPro" id="IPR036397">
    <property type="entry name" value="RNaseH_sf"/>
</dbReference>
<feature type="region of interest" description="Disordered" evidence="2">
    <location>
        <begin position="215"/>
        <end position="306"/>
    </location>
</feature>
<accession>A0A9P1BQG7</accession>
<feature type="compositionally biased region" description="Polar residues" evidence="2">
    <location>
        <begin position="233"/>
        <end position="255"/>
    </location>
</feature>
<name>A0A9P1BQG7_9DINO</name>
<feature type="compositionally biased region" description="Low complexity" evidence="2">
    <location>
        <begin position="702"/>
        <end position="714"/>
    </location>
</feature>